<evidence type="ECO:0000256" key="7">
    <source>
        <dbReference type="SAM" id="MobiDB-lite"/>
    </source>
</evidence>
<dbReference type="GO" id="GO:0005886">
    <property type="term" value="C:plasma membrane"/>
    <property type="evidence" value="ECO:0007669"/>
    <property type="project" value="TreeGrafter"/>
</dbReference>
<sequence length="405" mass="44158">MSTPVEEFRALLEERLPAGWAEAVRDGDTARVEEYAASEHGASAVRTVAENGWLTPEWPPEYGGRGLAADDAVEIRRELRRWLIGDVSSAIGTAWVGPTILRFGGAELKRRLLPSIARNEALWCQLFSEPEAGSDLAAVRTRAVREGDGWVLEGTKIWTSRADRASWGLALVRTDPDATKHAGLTCFCVDMSAPGVTISPIRQMTGDHEFFEVRLDRCAVPDAQRLGEPGTGWEVVRTVLSFERRAGSGVGAAPPGSVVGRGVDELIEHYRGRLDPVQADEAVQILIESRLVELNNRRMAVERAAGRVPPEGPFNKILQAEHTQRLQRAFVDFGGLGAVAHPSEDSWAGSNRWAFLRVQAKTIAGGTSEVLRNQVAERALGLPRDPDPSRSLPWKDVAGGGGERR</sequence>
<dbReference type="PANTHER" id="PTHR43292:SF4">
    <property type="entry name" value="ACYL-COA DEHYDROGENASE FADE34"/>
    <property type="match status" value="1"/>
</dbReference>
<dbReference type="Pfam" id="PF02771">
    <property type="entry name" value="Acyl-CoA_dh_N"/>
    <property type="match status" value="1"/>
</dbReference>
<dbReference type="GO" id="GO:0016627">
    <property type="term" value="F:oxidoreductase activity, acting on the CH-CH group of donors"/>
    <property type="evidence" value="ECO:0007669"/>
    <property type="project" value="InterPro"/>
</dbReference>
<organism evidence="11 12">
    <name type="scientific">Actinomadura montaniterrae</name>
    <dbReference type="NCBI Taxonomy" id="1803903"/>
    <lineage>
        <taxon>Bacteria</taxon>
        <taxon>Bacillati</taxon>
        <taxon>Actinomycetota</taxon>
        <taxon>Actinomycetes</taxon>
        <taxon>Streptosporangiales</taxon>
        <taxon>Thermomonosporaceae</taxon>
        <taxon>Actinomadura</taxon>
    </lineage>
</organism>
<feature type="domain" description="Acyl-CoA oxidase/dehydrogenase middle" evidence="9">
    <location>
        <begin position="124"/>
        <end position="215"/>
    </location>
</feature>
<dbReference type="Proteomes" id="UP000483004">
    <property type="component" value="Unassembled WGS sequence"/>
</dbReference>
<dbReference type="InterPro" id="IPR009075">
    <property type="entry name" value="AcylCo_DH/oxidase_C"/>
</dbReference>
<dbReference type="InterPro" id="IPR009100">
    <property type="entry name" value="AcylCoA_DH/oxidase_NM_dom_sf"/>
</dbReference>
<dbReference type="Gene3D" id="1.10.540.10">
    <property type="entry name" value="Acyl-CoA dehydrogenase/oxidase, N-terminal domain"/>
    <property type="match status" value="1"/>
</dbReference>
<reference evidence="11 12" key="1">
    <citation type="submission" date="2019-09" db="EMBL/GenBank/DDBJ databases">
        <title>Actinomadura physcomitrii sp. nov., a novel actinomycete isolated from moss [Physcomitrium sphaericum (Ludw) Fuernr].</title>
        <authorList>
            <person name="Liu C."/>
            <person name="Zhuang X."/>
        </authorList>
    </citation>
    <scope>NUCLEOTIDE SEQUENCE [LARGE SCALE GENOMIC DNA]</scope>
    <source>
        <strain evidence="11 12">CYP1-1B</strain>
    </source>
</reference>
<evidence type="ECO:0000259" key="8">
    <source>
        <dbReference type="Pfam" id="PF00441"/>
    </source>
</evidence>
<comment type="similarity">
    <text evidence="2 6">Belongs to the acyl-CoA dehydrogenase family.</text>
</comment>
<evidence type="ECO:0000313" key="11">
    <source>
        <dbReference type="EMBL" id="KAB2388724.1"/>
    </source>
</evidence>
<dbReference type="FunFam" id="2.40.110.10:FF:000011">
    <property type="entry name" value="Acyl-CoA dehydrogenase FadE34"/>
    <property type="match status" value="1"/>
</dbReference>
<keyword evidence="4 6" id="KW-0274">FAD</keyword>
<name>A0A6L3W521_9ACTN</name>
<dbReference type="OrthoDB" id="3778631at2"/>
<dbReference type="SUPFAM" id="SSF47203">
    <property type="entry name" value="Acyl-CoA dehydrogenase C-terminal domain-like"/>
    <property type="match status" value="1"/>
</dbReference>
<accession>A0A6L3W521</accession>
<protein>
    <submittedName>
        <fullName evidence="11">Acyl-CoA dehydrogenase</fullName>
    </submittedName>
</protein>
<evidence type="ECO:0000256" key="2">
    <source>
        <dbReference type="ARBA" id="ARBA00009347"/>
    </source>
</evidence>
<dbReference type="InterPro" id="IPR036250">
    <property type="entry name" value="AcylCo_DH-like_C"/>
</dbReference>
<keyword evidence="12" id="KW-1185">Reference proteome</keyword>
<feature type="domain" description="Acyl-CoA dehydrogenase/oxidase N-terminal" evidence="10">
    <location>
        <begin position="31"/>
        <end position="120"/>
    </location>
</feature>
<feature type="domain" description="Acyl-CoA dehydrogenase/oxidase C-terminal" evidence="8">
    <location>
        <begin position="230"/>
        <end position="379"/>
    </location>
</feature>
<dbReference type="AlphaFoldDB" id="A0A6L3W521"/>
<dbReference type="InterPro" id="IPR013786">
    <property type="entry name" value="AcylCoA_DH/ox_N"/>
</dbReference>
<feature type="region of interest" description="Disordered" evidence="7">
    <location>
        <begin position="380"/>
        <end position="405"/>
    </location>
</feature>
<dbReference type="GO" id="GO:0050660">
    <property type="term" value="F:flavin adenine dinucleotide binding"/>
    <property type="evidence" value="ECO:0007669"/>
    <property type="project" value="InterPro"/>
</dbReference>
<comment type="caution">
    <text evidence="11">The sequence shown here is derived from an EMBL/GenBank/DDBJ whole genome shotgun (WGS) entry which is preliminary data.</text>
</comment>
<dbReference type="RefSeq" id="WP_151538318.1">
    <property type="nucleotide sequence ID" value="NZ_WBMR01000004.1"/>
</dbReference>
<dbReference type="PANTHER" id="PTHR43292">
    <property type="entry name" value="ACYL-COA DEHYDROGENASE"/>
    <property type="match status" value="1"/>
</dbReference>
<evidence type="ECO:0000256" key="6">
    <source>
        <dbReference type="RuleBase" id="RU362125"/>
    </source>
</evidence>
<dbReference type="InterPro" id="IPR037069">
    <property type="entry name" value="AcylCoA_DH/ox_N_sf"/>
</dbReference>
<dbReference type="SUPFAM" id="SSF56645">
    <property type="entry name" value="Acyl-CoA dehydrogenase NM domain-like"/>
    <property type="match status" value="1"/>
</dbReference>
<dbReference type="InterPro" id="IPR006091">
    <property type="entry name" value="Acyl-CoA_Oxase/DH_mid-dom"/>
</dbReference>
<evidence type="ECO:0000259" key="10">
    <source>
        <dbReference type="Pfam" id="PF02771"/>
    </source>
</evidence>
<dbReference type="Gene3D" id="2.40.110.10">
    <property type="entry name" value="Butyryl-CoA Dehydrogenase, subunit A, domain 2"/>
    <property type="match status" value="1"/>
</dbReference>
<dbReference type="Pfam" id="PF02770">
    <property type="entry name" value="Acyl-CoA_dh_M"/>
    <property type="match status" value="1"/>
</dbReference>
<dbReference type="InterPro" id="IPR046373">
    <property type="entry name" value="Acyl-CoA_Oxase/DH_mid-dom_sf"/>
</dbReference>
<keyword evidence="3 6" id="KW-0285">Flavoprotein</keyword>
<evidence type="ECO:0000256" key="4">
    <source>
        <dbReference type="ARBA" id="ARBA00022827"/>
    </source>
</evidence>
<evidence type="ECO:0000256" key="1">
    <source>
        <dbReference type="ARBA" id="ARBA00001974"/>
    </source>
</evidence>
<comment type="cofactor">
    <cofactor evidence="1 6">
        <name>FAD</name>
        <dbReference type="ChEBI" id="CHEBI:57692"/>
    </cofactor>
</comment>
<evidence type="ECO:0000256" key="5">
    <source>
        <dbReference type="ARBA" id="ARBA00023002"/>
    </source>
</evidence>
<dbReference type="Pfam" id="PF00441">
    <property type="entry name" value="Acyl-CoA_dh_1"/>
    <property type="match status" value="1"/>
</dbReference>
<dbReference type="InterPro" id="IPR052161">
    <property type="entry name" value="Mycobact_Acyl-CoA_DH"/>
</dbReference>
<dbReference type="EMBL" id="WBMR01000004">
    <property type="protein sequence ID" value="KAB2388724.1"/>
    <property type="molecule type" value="Genomic_DNA"/>
</dbReference>
<evidence type="ECO:0000256" key="3">
    <source>
        <dbReference type="ARBA" id="ARBA00022630"/>
    </source>
</evidence>
<keyword evidence="5 6" id="KW-0560">Oxidoreductase</keyword>
<evidence type="ECO:0000259" key="9">
    <source>
        <dbReference type="Pfam" id="PF02770"/>
    </source>
</evidence>
<gene>
    <name evidence="11" type="ORF">F9B16_03395</name>
</gene>
<proteinExistence type="inferred from homology"/>
<evidence type="ECO:0000313" key="12">
    <source>
        <dbReference type="Proteomes" id="UP000483004"/>
    </source>
</evidence>
<dbReference type="Gene3D" id="1.20.140.10">
    <property type="entry name" value="Butyryl-CoA Dehydrogenase, subunit A, domain 3"/>
    <property type="match status" value="1"/>
</dbReference>